<proteinExistence type="predicted"/>
<geneLocation type="plasmid" evidence="2 3">
    <name>unnamed2</name>
</geneLocation>
<sequence length="42" mass="4576">MRYEWDPRRARRARLIRLAAAVALSASAITVPVAVLLAAAPM</sequence>
<dbReference type="RefSeq" id="WP_272809087.1">
    <property type="nucleotide sequence ID" value="NZ_CP132304.1"/>
</dbReference>
<keyword evidence="1" id="KW-0472">Membrane</keyword>
<keyword evidence="3" id="KW-1185">Reference proteome</keyword>
<reference evidence="2 3" key="1">
    <citation type="submission" date="2023-08" db="EMBL/GenBank/DDBJ databases">
        <title>Pathogen: clinical or host-associated sample.</title>
        <authorList>
            <person name="Hergert J."/>
            <person name="Casey R."/>
            <person name="Wagner J."/>
            <person name="Young E.L."/>
            <person name="Oakeson K.F."/>
        </authorList>
    </citation>
    <scope>NUCLEOTIDE SEQUENCE [LARGE SCALE GENOMIC DNA]</scope>
    <source>
        <strain evidence="2 3">1760953</strain>
        <plasmid evidence="2 3">unnamed2</plasmid>
    </source>
</reference>
<dbReference type="EMBL" id="CP132304">
    <property type="protein sequence ID" value="WLS00782.1"/>
    <property type="molecule type" value="Genomic_DNA"/>
</dbReference>
<name>A0AA50CUT9_9HYPH</name>
<gene>
    <name evidence="2" type="ORF">Q9313_24810</name>
</gene>
<accession>A0AA50CUT9</accession>
<feature type="transmembrane region" description="Helical" evidence="1">
    <location>
        <begin position="15"/>
        <end position="40"/>
    </location>
</feature>
<dbReference type="Proteomes" id="UP001234585">
    <property type="component" value="Plasmid unnamed2"/>
</dbReference>
<keyword evidence="1" id="KW-1133">Transmembrane helix</keyword>
<keyword evidence="2" id="KW-0614">Plasmid</keyword>
<keyword evidence="1" id="KW-0812">Transmembrane</keyword>
<dbReference type="AlphaFoldDB" id="A0AA50CUT9"/>
<evidence type="ECO:0000313" key="2">
    <source>
        <dbReference type="EMBL" id="WLS00782.1"/>
    </source>
</evidence>
<organism evidence="2 3">
    <name type="scientific">Shinella sumterensis</name>
    <dbReference type="NCBI Taxonomy" id="1967501"/>
    <lineage>
        <taxon>Bacteria</taxon>
        <taxon>Pseudomonadati</taxon>
        <taxon>Pseudomonadota</taxon>
        <taxon>Alphaproteobacteria</taxon>
        <taxon>Hyphomicrobiales</taxon>
        <taxon>Rhizobiaceae</taxon>
        <taxon>Shinella</taxon>
    </lineage>
</organism>
<evidence type="ECO:0000313" key="3">
    <source>
        <dbReference type="Proteomes" id="UP001234585"/>
    </source>
</evidence>
<evidence type="ECO:0000256" key="1">
    <source>
        <dbReference type="SAM" id="Phobius"/>
    </source>
</evidence>
<protein>
    <submittedName>
        <fullName evidence="2">Uncharacterized protein</fullName>
    </submittedName>
</protein>